<dbReference type="EMBL" id="MQWB01000001">
    <property type="protein sequence ID" value="OZC03067.1"/>
    <property type="molecule type" value="Genomic_DNA"/>
</dbReference>
<keyword evidence="2" id="KW-1185">Reference proteome</keyword>
<reference evidence="1 2" key="1">
    <citation type="submission" date="2016-11" db="EMBL/GenBank/DDBJ databases">
        <title>Study of marine rhodopsin-containing bacteria.</title>
        <authorList>
            <person name="Yoshizawa S."/>
            <person name="Kumagai Y."/>
            <person name="Kogure K."/>
        </authorList>
    </citation>
    <scope>NUCLEOTIDE SEQUENCE [LARGE SCALE GENOMIC DNA]</scope>
    <source>
        <strain evidence="1 2">SG-29</strain>
    </source>
</reference>
<dbReference type="InParanoid" id="A0A259TZP2"/>
<accession>A0A259TZP2</accession>
<evidence type="ECO:0000313" key="2">
    <source>
        <dbReference type="Proteomes" id="UP000216446"/>
    </source>
</evidence>
<dbReference type="InterPro" id="IPR021857">
    <property type="entry name" value="DUF3467"/>
</dbReference>
<gene>
    <name evidence="1" type="ORF">BSZ36_08845</name>
</gene>
<sequence>MEPDPNAPQQQLQIELTPDVAEGEYSNLVMIAHSPEEFILDFIRVMPGVPKARVKSRVVVTPSHAKRLLAALADNIQRFEAQYGEIAQSQQNNFPGVAFSGPGGEA</sequence>
<dbReference type="RefSeq" id="WP_094547991.1">
    <property type="nucleotide sequence ID" value="NZ_MQWB01000001.1"/>
</dbReference>
<name>A0A259TZP2_9BACT</name>
<dbReference type="Pfam" id="PF11950">
    <property type="entry name" value="DUF3467"/>
    <property type="match status" value="1"/>
</dbReference>
<dbReference type="Proteomes" id="UP000216446">
    <property type="component" value="Unassembled WGS sequence"/>
</dbReference>
<comment type="caution">
    <text evidence="1">The sequence shown here is derived from an EMBL/GenBank/DDBJ whole genome shotgun (WGS) entry which is preliminary data.</text>
</comment>
<dbReference type="AlphaFoldDB" id="A0A259TZP2"/>
<evidence type="ECO:0000313" key="1">
    <source>
        <dbReference type="EMBL" id="OZC03067.1"/>
    </source>
</evidence>
<proteinExistence type="predicted"/>
<protein>
    <recommendedName>
        <fullName evidence="3">Transcriptional accessory protein</fullName>
    </recommendedName>
</protein>
<organism evidence="1 2">
    <name type="scientific">Rubricoccus marinus</name>
    <dbReference type="NCBI Taxonomy" id="716817"/>
    <lineage>
        <taxon>Bacteria</taxon>
        <taxon>Pseudomonadati</taxon>
        <taxon>Rhodothermota</taxon>
        <taxon>Rhodothermia</taxon>
        <taxon>Rhodothermales</taxon>
        <taxon>Rubricoccaceae</taxon>
        <taxon>Rubricoccus</taxon>
    </lineage>
</organism>
<dbReference type="OrthoDB" id="9813817at2"/>
<evidence type="ECO:0008006" key="3">
    <source>
        <dbReference type="Google" id="ProtNLM"/>
    </source>
</evidence>